<reference evidence="2 3" key="1">
    <citation type="journal article" date="2011" name="PLoS Genet.">
        <title>Genome sequencing and comparative transcriptomics of the model entomopathogenic fungi Metarhizium anisopliae and M. acridum.</title>
        <authorList>
            <person name="Gao Q."/>
            <person name="Jin K."/>
            <person name="Ying S.H."/>
            <person name="Zhang Y."/>
            <person name="Xiao G."/>
            <person name="Shang Y."/>
            <person name="Duan Z."/>
            <person name="Hu X."/>
            <person name="Xie X.Q."/>
            <person name="Zhou G."/>
            <person name="Peng G."/>
            <person name="Luo Z."/>
            <person name="Huang W."/>
            <person name="Wang B."/>
            <person name="Fang W."/>
            <person name="Wang S."/>
            <person name="Zhong Y."/>
            <person name="Ma L.J."/>
            <person name="St Leger R.J."/>
            <person name="Zhao G.P."/>
            <person name="Pei Y."/>
            <person name="Feng M.G."/>
            <person name="Xia Y."/>
            <person name="Wang C."/>
        </authorList>
    </citation>
    <scope>NUCLEOTIDE SEQUENCE [LARGE SCALE GENOMIC DNA]</scope>
    <source>
        <strain evidence="2 3">CQMa 102</strain>
    </source>
</reference>
<dbReference type="GO" id="GO:0004497">
    <property type="term" value="F:monooxygenase activity"/>
    <property type="evidence" value="ECO:0007669"/>
    <property type="project" value="TreeGrafter"/>
</dbReference>
<dbReference type="GeneID" id="19253677"/>
<gene>
    <name evidence="2" type="ORF">MAC_09366</name>
</gene>
<dbReference type="Gene3D" id="3.50.50.60">
    <property type="entry name" value="FAD/NAD(P)-binding domain"/>
    <property type="match status" value="2"/>
</dbReference>
<dbReference type="AlphaFoldDB" id="E9EHL8"/>
<dbReference type="PANTHER" id="PTHR43539:SF68">
    <property type="entry name" value="FLAVIN-BINDING MONOOXYGENASE-LIKE PROTEIN (AFU_ORTHOLOGUE AFUA_4G09220)"/>
    <property type="match status" value="1"/>
</dbReference>
<accession>E9EHL8</accession>
<protein>
    <recommendedName>
        <fullName evidence="4">FAD/NAD(P)-binding domain-containing protein</fullName>
    </recommendedName>
</protein>
<dbReference type="EMBL" id="GL698616">
    <property type="protein sequence ID" value="EFY84583.1"/>
    <property type="molecule type" value="Genomic_DNA"/>
</dbReference>
<dbReference type="GO" id="GO:0050660">
    <property type="term" value="F:flavin adenine dinucleotide binding"/>
    <property type="evidence" value="ECO:0007669"/>
    <property type="project" value="TreeGrafter"/>
</dbReference>
<organism evidence="3">
    <name type="scientific">Metarhizium acridum (strain CQMa 102)</name>
    <dbReference type="NCBI Taxonomy" id="655827"/>
    <lineage>
        <taxon>Eukaryota</taxon>
        <taxon>Fungi</taxon>
        <taxon>Dikarya</taxon>
        <taxon>Ascomycota</taxon>
        <taxon>Pezizomycotina</taxon>
        <taxon>Sordariomycetes</taxon>
        <taxon>Hypocreomycetidae</taxon>
        <taxon>Hypocreales</taxon>
        <taxon>Clavicipitaceae</taxon>
        <taxon>Metarhizium</taxon>
    </lineage>
</organism>
<dbReference type="SUPFAM" id="SSF51905">
    <property type="entry name" value="FAD/NAD(P)-binding domain"/>
    <property type="match status" value="1"/>
</dbReference>
<dbReference type="HOGENOM" id="CLU_015676_1_2_1"/>
<dbReference type="Proteomes" id="UP000002499">
    <property type="component" value="Unassembled WGS sequence"/>
</dbReference>
<dbReference type="InterPro" id="IPR036188">
    <property type="entry name" value="FAD/NAD-bd_sf"/>
</dbReference>
<evidence type="ECO:0008006" key="4">
    <source>
        <dbReference type="Google" id="ProtNLM"/>
    </source>
</evidence>
<dbReference type="OrthoDB" id="4934769at2759"/>
<dbReference type="eggNOG" id="KOG1399">
    <property type="taxonomic scope" value="Eukaryota"/>
</dbReference>
<evidence type="ECO:0000256" key="1">
    <source>
        <dbReference type="ARBA" id="ARBA00023002"/>
    </source>
</evidence>
<proteinExistence type="predicted"/>
<dbReference type="InParanoid" id="E9EHL8"/>
<keyword evidence="1" id="KW-0560">Oxidoreductase</keyword>
<sequence>MDGTVLPSLSELWLHTQRDTIDAETIVVKWLSQLQKCFEERLAWDFATKQGKDMIGGYLRSSQVSLENLEPCTGDLKPAVVEWEEMAFVQSGFVFGTQHGPGRGLVRLANDADNHWKAWIVFEQLEGLKQRDLKAHGTQPTTVNGPNSTAAEDAPVLIVSAGQAGVILGTRLRQMRIPCLVVERHRPVGDAWRARYDSLMGLNILLNTNVTSIKRDGSKYSVELDGPPGRRTISSKHVVLATSVISDKPNTPRFTGQDTFKGVVSHSSQRKSGKLVPDIAAKDCRHFRVQHQRPRRRAGFRQLRCKAGFHGPAAPIFSVSSHSWKTIQLGCWNMDGLTMDEAGVLGNSFPTAMIRTMSIGSTAAMAKADKDMLDGLRKAGLALRTGQDGHGLADHQLIKGGRFYIDQGASRMIIDGRIKVHHCEGGVREFGETSVTLADGTNIETGVVVLSTGYGKNLDHVRKLMGDEVANKLEGLGDLEILSNVGVADCRRSKTSRV</sequence>
<dbReference type="InterPro" id="IPR050982">
    <property type="entry name" value="Auxin_biosynth/cation_transpt"/>
</dbReference>
<name>E9EHL8_METAQ</name>
<evidence type="ECO:0000313" key="2">
    <source>
        <dbReference type="EMBL" id="EFY84583.1"/>
    </source>
</evidence>
<keyword evidence="3" id="KW-1185">Reference proteome</keyword>
<dbReference type="PANTHER" id="PTHR43539">
    <property type="entry name" value="FLAVIN-BINDING MONOOXYGENASE-LIKE PROTEIN (AFU_ORTHOLOGUE AFUA_4G09220)"/>
    <property type="match status" value="1"/>
</dbReference>
<evidence type="ECO:0000313" key="3">
    <source>
        <dbReference type="Proteomes" id="UP000002499"/>
    </source>
</evidence>
<dbReference type="KEGG" id="maw:19253677"/>